<reference evidence="2 3" key="1">
    <citation type="submission" date="2012-12" db="EMBL/GenBank/DDBJ databases">
        <title>Genome assembly of Fulvivirga imtechensis AK7.</title>
        <authorList>
            <person name="Nupur N."/>
            <person name="Khatri I."/>
            <person name="Kumar R."/>
            <person name="Subramanian S."/>
            <person name="Pinnaka A."/>
        </authorList>
    </citation>
    <scope>NUCLEOTIDE SEQUENCE [LARGE SCALE GENOMIC DNA]</scope>
    <source>
        <strain evidence="2 3">AK7</strain>
    </source>
</reference>
<evidence type="ECO:0000313" key="3">
    <source>
        <dbReference type="Proteomes" id="UP000011135"/>
    </source>
</evidence>
<keyword evidence="3" id="KW-1185">Reference proteome</keyword>
<name>L8JU51_9BACT</name>
<protein>
    <submittedName>
        <fullName evidence="2">Uncharacterized protein</fullName>
    </submittedName>
</protein>
<organism evidence="2 3">
    <name type="scientific">Fulvivirga imtechensis AK7</name>
    <dbReference type="NCBI Taxonomy" id="1237149"/>
    <lineage>
        <taxon>Bacteria</taxon>
        <taxon>Pseudomonadati</taxon>
        <taxon>Bacteroidota</taxon>
        <taxon>Cytophagia</taxon>
        <taxon>Cytophagales</taxon>
        <taxon>Fulvivirgaceae</taxon>
        <taxon>Fulvivirga</taxon>
    </lineage>
</organism>
<comment type="caution">
    <text evidence="2">The sequence shown here is derived from an EMBL/GenBank/DDBJ whole genome shotgun (WGS) entry which is preliminary data.</text>
</comment>
<keyword evidence="1" id="KW-1133">Transmembrane helix</keyword>
<dbReference type="OrthoDB" id="978835at2"/>
<evidence type="ECO:0000256" key="1">
    <source>
        <dbReference type="SAM" id="Phobius"/>
    </source>
</evidence>
<keyword evidence="1" id="KW-0472">Membrane</keyword>
<sequence length="192" mass="20231">MEKSKTKKKDTKKVLTASGLNIASGLGGVVVGSALGTWPSLLAGLAATLAGAYYEKPWAMTGGVAMMTSIAPNLKKRGDSVDGFKDEVNEAKDRVFNTLKMLGRKIMLHKVSPEMARNMELSGAEDGILLAGGEMGDFDTSEVDEIIRQLEEGNADQLIEESSYTNGLIEGFDGVDSAEINGLDAISLAATA</sequence>
<gene>
    <name evidence="2" type="ORF">C900_02348</name>
</gene>
<keyword evidence="1" id="KW-0812">Transmembrane</keyword>
<proteinExistence type="predicted"/>
<accession>L8JU51</accession>
<dbReference type="AlphaFoldDB" id="L8JU51"/>
<feature type="transmembrane region" description="Helical" evidence="1">
    <location>
        <begin position="20"/>
        <end position="38"/>
    </location>
</feature>
<dbReference type="STRING" id="1237149.C900_02348"/>
<dbReference type="EMBL" id="AMZN01000033">
    <property type="protein sequence ID" value="ELR71763.1"/>
    <property type="molecule type" value="Genomic_DNA"/>
</dbReference>
<evidence type="ECO:0000313" key="2">
    <source>
        <dbReference type="EMBL" id="ELR71763.1"/>
    </source>
</evidence>
<dbReference type="RefSeq" id="WP_009579745.1">
    <property type="nucleotide sequence ID" value="NZ_AMZN01000033.1"/>
</dbReference>
<dbReference type="Proteomes" id="UP000011135">
    <property type="component" value="Unassembled WGS sequence"/>
</dbReference>